<dbReference type="GO" id="GO:0007156">
    <property type="term" value="P:homophilic cell adhesion via plasma membrane adhesion molecules"/>
    <property type="evidence" value="ECO:0007669"/>
    <property type="project" value="InterPro"/>
</dbReference>
<name>A0A383F646_9ZZZZ</name>
<dbReference type="InterPro" id="IPR002126">
    <property type="entry name" value="Cadherin-like_dom"/>
</dbReference>
<proteinExistence type="predicted"/>
<accession>A0A383F646</accession>
<reference evidence="2" key="1">
    <citation type="submission" date="2018-05" db="EMBL/GenBank/DDBJ databases">
        <authorList>
            <person name="Lanie J.A."/>
            <person name="Ng W.-L."/>
            <person name="Kazmierczak K.M."/>
            <person name="Andrzejewski T.M."/>
            <person name="Davidsen T.M."/>
            <person name="Wayne K.J."/>
            <person name="Tettelin H."/>
            <person name="Glass J.I."/>
            <person name="Rusch D."/>
            <person name="Podicherti R."/>
            <person name="Tsui H.-C.T."/>
            <person name="Winkler M.E."/>
        </authorList>
    </citation>
    <scope>NUCLEOTIDE SEQUENCE</scope>
</reference>
<feature type="domain" description="Cadherin" evidence="1">
    <location>
        <begin position="88"/>
        <end position="176"/>
    </location>
</feature>
<gene>
    <name evidence="2" type="ORF">METZ01_LOCUS517208</name>
</gene>
<dbReference type="CDD" id="cd11304">
    <property type="entry name" value="Cadherin_repeat"/>
    <property type="match status" value="1"/>
</dbReference>
<dbReference type="SUPFAM" id="SSF49313">
    <property type="entry name" value="Cadherin-like"/>
    <property type="match status" value="1"/>
</dbReference>
<dbReference type="GO" id="GO:0016020">
    <property type="term" value="C:membrane"/>
    <property type="evidence" value="ECO:0007669"/>
    <property type="project" value="InterPro"/>
</dbReference>
<dbReference type="PROSITE" id="PS50268">
    <property type="entry name" value="CADHERIN_2"/>
    <property type="match status" value="1"/>
</dbReference>
<dbReference type="AlphaFoldDB" id="A0A383F646"/>
<dbReference type="GO" id="GO:0005509">
    <property type="term" value="F:calcium ion binding"/>
    <property type="evidence" value="ECO:0007669"/>
    <property type="project" value="InterPro"/>
</dbReference>
<protein>
    <recommendedName>
        <fullName evidence="1">Cadherin domain-containing protein</fullName>
    </recommendedName>
</protein>
<organism evidence="2">
    <name type="scientific">marine metagenome</name>
    <dbReference type="NCBI Taxonomy" id="408172"/>
    <lineage>
        <taxon>unclassified sequences</taxon>
        <taxon>metagenomes</taxon>
        <taxon>ecological metagenomes</taxon>
    </lineage>
</organism>
<evidence type="ECO:0000313" key="2">
    <source>
        <dbReference type="EMBL" id="SVE64354.1"/>
    </source>
</evidence>
<dbReference type="Gene3D" id="2.60.40.60">
    <property type="entry name" value="Cadherins"/>
    <property type="match status" value="1"/>
</dbReference>
<evidence type="ECO:0000259" key="1">
    <source>
        <dbReference type="PROSITE" id="PS50268"/>
    </source>
</evidence>
<dbReference type="InterPro" id="IPR015919">
    <property type="entry name" value="Cadherin-like_sf"/>
</dbReference>
<dbReference type="EMBL" id="UINC01231704">
    <property type="protein sequence ID" value="SVE64354.1"/>
    <property type="molecule type" value="Genomic_DNA"/>
</dbReference>
<feature type="non-terminal residue" evidence="2">
    <location>
        <position position="228"/>
    </location>
</feature>
<sequence length="228" mass="23947">MDNTDGAEVGTLTTTDEDAIDSHTYTVSDDRFEVVDGVLKLKAGQSIDNLTEPTVTLTITSTDKGGITIQEEYTLKVGTVQITATTFEENAVGVVIGTLSVIDPAFTNSVTYTLSGTGSENFEVVDGQLKLKDGIAANYEVLNSYSITITATDDTGYEKATTYAIEVIDVNEAPTSIALSGTATDENTAGAVIGDLTTTDEDIGDSHVYTLTGADADSFEVVDGQLKL</sequence>